<dbReference type="GO" id="GO:0003676">
    <property type="term" value="F:nucleic acid binding"/>
    <property type="evidence" value="ECO:0007669"/>
    <property type="project" value="InterPro"/>
</dbReference>
<organism evidence="2 3">
    <name type="scientific">Parnassius apollo</name>
    <name type="common">Apollo butterfly</name>
    <name type="synonym">Papilio apollo</name>
    <dbReference type="NCBI Taxonomy" id="110799"/>
    <lineage>
        <taxon>Eukaryota</taxon>
        <taxon>Metazoa</taxon>
        <taxon>Ecdysozoa</taxon>
        <taxon>Arthropoda</taxon>
        <taxon>Hexapoda</taxon>
        <taxon>Insecta</taxon>
        <taxon>Pterygota</taxon>
        <taxon>Neoptera</taxon>
        <taxon>Endopterygota</taxon>
        <taxon>Lepidoptera</taxon>
        <taxon>Glossata</taxon>
        <taxon>Ditrysia</taxon>
        <taxon>Papilionoidea</taxon>
        <taxon>Papilionidae</taxon>
        <taxon>Parnassiinae</taxon>
        <taxon>Parnassini</taxon>
        <taxon>Parnassius</taxon>
        <taxon>Parnassius</taxon>
    </lineage>
</organism>
<feature type="domain" description="RNase H type-1" evidence="1">
    <location>
        <begin position="247"/>
        <end position="376"/>
    </location>
</feature>
<comment type="caution">
    <text evidence="2">The sequence shown here is derived from an EMBL/GenBank/DDBJ whole genome shotgun (WGS) entry which is preliminary data.</text>
</comment>
<reference evidence="2" key="1">
    <citation type="submission" date="2021-04" db="EMBL/GenBank/DDBJ databases">
        <authorList>
            <person name="Tunstrom K."/>
        </authorList>
    </citation>
    <scope>NUCLEOTIDE SEQUENCE</scope>
</reference>
<dbReference type="PANTHER" id="PTHR33273">
    <property type="entry name" value="DOMAIN-CONTAINING PROTEIN, PUTATIVE-RELATED"/>
    <property type="match status" value="1"/>
</dbReference>
<evidence type="ECO:0000259" key="1">
    <source>
        <dbReference type="PROSITE" id="PS50879"/>
    </source>
</evidence>
<sequence length="689" mass="78627">MTQFLSNHGYHKEYLHRFKITNDDKCPCDSSSIQSMAHLVQRCPVFSRTRANHEIACTLLKIKPYDMTEIISKESSVESFKNHITHIVNNLKNLNGSLGSCLGISKCSTPNLCIVQLITSGKRIFLTSIYVEPKDDENETLNHLEQFIIETGDAIHIIAGDLNGWHQLWGSPTANKRALARLTPIHIKINELAIIETTKLTGISKYLPTDISLDTPSKPEERLHPSRRKIIHYQEANNAQEVNQILLENTHHIYTDGSRHDEKVGGAFVVYCPNGKIITRKLKLHSSCSVFQAELKAIEQACVWLANKHIPNAAILTDSKSGLQEIGNPNSTNQIVTNIHRMLDNHSLSVNFIWVKAHTGIAGNEAADLAAKAAATSHNVPILIKFPISFVRKLAQQDSKVASEQFYQDNMKEKDGNIEDDIRKITRIVQDMDTENIILTGDFNARSLWWGSRAEDERGLLLSEMIAELDMNVLNQGSDSTFYQYRGGKLHSSIVDVTCCTSAILHKMERWRVDPDFVTLSDHRAIQFQMIINIDKQNVVLRNSTRLFNTAKANWSLFRNDLKERLEKENVIEDKIKTIQTPEELDDIVDTYVKQVKLACQKSIPTISKNVYKTCTPWWNAQLETERRKVIRLRRKIKFANTRRKPHVIQDFVEAKEKYVNNIMSAITTSWKDYALNKKKKLYGKVYTE</sequence>
<accession>A0A8S3WGM9</accession>
<dbReference type="InterPro" id="IPR005135">
    <property type="entry name" value="Endo/exonuclease/phosphatase"/>
</dbReference>
<dbReference type="Pfam" id="PF14529">
    <property type="entry name" value="Exo_endo_phos_2"/>
    <property type="match status" value="2"/>
</dbReference>
<dbReference type="Proteomes" id="UP000691718">
    <property type="component" value="Unassembled WGS sequence"/>
</dbReference>
<gene>
    <name evidence="2" type="ORF">PAPOLLO_LOCUS5905</name>
</gene>
<dbReference type="PANTHER" id="PTHR33273:SF4">
    <property type="entry name" value="ENDONUCLEASE_EXONUCLEASE_PHOSPHATASE DOMAIN-CONTAINING PROTEIN"/>
    <property type="match status" value="1"/>
</dbReference>
<protein>
    <submittedName>
        <fullName evidence="2">(apollo) hypothetical protein</fullName>
    </submittedName>
</protein>
<name>A0A8S3WGM9_PARAO</name>
<evidence type="ECO:0000313" key="2">
    <source>
        <dbReference type="EMBL" id="CAG4958244.1"/>
    </source>
</evidence>
<dbReference type="GO" id="GO:0004523">
    <property type="term" value="F:RNA-DNA hybrid ribonuclease activity"/>
    <property type="evidence" value="ECO:0007669"/>
    <property type="project" value="InterPro"/>
</dbReference>
<evidence type="ECO:0000313" key="3">
    <source>
        <dbReference type="Proteomes" id="UP000691718"/>
    </source>
</evidence>
<dbReference type="EMBL" id="CAJQZP010000363">
    <property type="protein sequence ID" value="CAG4958244.1"/>
    <property type="molecule type" value="Genomic_DNA"/>
</dbReference>
<dbReference type="CDD" id="cd09276">
    <property type="entry name" value="Rnase_HI_RT_non_LTR"/>
    <property type="match status" value="1"/>
</dbReference>
<dbReference type="AlphaFoldDB" id="A0A8S3WGM9"/>
<dbReference type="Pfam" id="PF00075">
    <property type="entry name" value="RNase_H"/>
    <property type="match status" value="1"/>
</dbReference>
<dbReference type="InterPro" id="IPR002156">
    <property type="entry name" value="RNaseH_domain"/>
</dbReference>
<keyword evidence="3" id="KW-1185">Reference proteome</keyword>
<dbReference type="OrthoDB" id="411871at2759"/>
<dbReference type="PROSITE" id="PS50879">
    <property type="entry name" value="RNASE_H_1"/>
    <property type="match status" value="1"/>
</dbReference>
<proteinExistence type="predicted"/>